<feature type="domain" description="Sensor protein KdpD transmembrane" evidence="12">
    <location>
        <begin position="14"/>
        <end position="120"/>
    </location>
</feature>
<dbReference type="InterPro" id="IPR052023">
    <property type="entry name" value="Histidine_kinase_KdpD"/>
</dbReference>
<sequence length="281" mass="30090">MKEKRTVRCGALNYGKAAAALALCTLLALALQQLGAHTENCLMIYLLGTIIIILETGGYLFGMGFAAVCMLVFNFLFTDPRLSFKVSDPNLLLTMGIFLVVSLLTAVLVTRLQQQERLARDLARRTQALFEISSGYLNLSGVDNIVYYGLRSLYSARGDRCVAYVASPSAGLSKPYYIAAQFDDPADLEGEALPGWCLVNATPCGAGTAFYGESHWLYLPIRSSGRVLGVLGVFCGGGQAGDEQMLFVRTVLSQMGLALERELGSGEKAKNSDVSSAGAPA</sequence>
<dbReference type="Pfam" id="PF13493">
    <property type="entry name" value="DUF4118"/>
    <property type="match status" value="1"/>
</dbReference>
<dbReference type="InterPro" id="IPR025201">
    <property type="entry name" value="KdpD_TM"/>
</dbReference>
<dbReference type="GO" id="GO:0000155">
    <property type="term" value="F:phosphorelay sensor kinase activity"/>
    <property type="evidence" value="ECO:0007669"/>
    <property type="project" value="TreeGrafter"/>
</dbReference>
<evidence type="ECO:0000256" key="1">
    <source>
        <dbReference type="ARBA" id="ARBA00004141"/>
    </source>
</evidence>
<dbReference type="Gene3D" id="3.30.450.40">
    <property type="match status" value="1"/>
</dbReference>
<dbReference type="Gene3D" id="1.20.120.620">
    <property type="entry name" value="Backbone structure of the membrane domain of e. Coli histidine kinase receptor kdpd"/>
    <property type="match status" value="1"/>
</dbReference>
<evidence type="ECO:0000313" key="14">
    <source>
        <dbReference type="Proteomes" id="UP000659630"/>
    </source>
</evidence>
<dbReference type="PANTHER" id="PTHR45569:SF1">
    <property type="entry name" value="SENSOR PROTEIN KDPD"/>
    <property type="match status" value="1"/>
</dbReference>
<evidence type="ECO:0000256" key="2">
    <source>
        <dbReference type="ARBA" id="ARBA00022553"/>
    </source>
</evidence>
<organism evidence="13 14">
    <name type="scientific">Anaerofilum hominis</name>
    <dbReference type="NCBI Taxonomy" id="2763016"/>
    <lineage>
        <taxon>Bacteria</taxon>
        <taxon>Bacillati</taxon>
        <taxon>Bacillota</taxon>
        <taxon>Clostridia</taxon>
        <taxon>Eubacteriales</taxon>
        <taxon>Oscillospiraceae</taxon>
        <taxon>Anaerofilum</taxon>
    </lineage>
</organism>
<dbReference type="PANTHER" id="PTHR45569">
    <property type="entry name" value="SENSOR PROTEIN KDPD"/>
    <property type="match status" value="1"/>
</dbReference>
<keyword evidence="2" id="KW-0597">Phosphoprotein</keyword>
<evidence type="ECO:0000256" key="8">
    <source>
        <dbReference type="ARBA" id="ARBA00022989"/>
    </source>
</evidence>
<feature type="transmembrane region" description="Helical" evidence="11">
    <location>
        <begin position="46"/>
        <end position="77"/>
    </location>
</feature>
<proteinExistence type="predicted"/>
<evidence type="ECO:0000256" key="9">
    <source>
        <dbReference type="ARBA" id="ARBA00023012"/>
    </source>
</evidence>
<dbReference type="GO" id="GO:0005886">
    <property type="term" value="C:plasma membrane"/>
    <property type="evidence" value="ECO:0007669"/>
    <property type="project" value="TreeGrafter"/>
</dbReference>
<keyword evidence="9" id="KW-0902">Two-component regulatory system</keyword>
<comment type="subcellular location">
    <subcellularLocation>
        <location evidence="1">Membrane</location>
        <topology evidence="1">Multi-pass membrane protein</topology>
    </subcellularLocation>
</comment>
<dbReference type="InterPro" id="IPR029016">
    <property type="entry name" value="GAF-like_dom_sf"/>
</dbReference>
<keyword evidence="14" id="KW-1185">Reference proteome</keyword>
<dbReference type="SUPFAM" id="SSF55781">
    <property type="entry name" value="GAF domain-like"/>
    <property type="match status" value="2"/>
</dbReference>
<keyword evidence="7" id="KW-0067">ATP-binding</keyword>
<evidence type="ECO:0000256" key="4">
    <source>
        <dbReference type="ARBA" id="ARBA00022692"/>
    </source>
</evidence>
<evidence type="ECO:0000256" key="11">
    <source>
        <dbReference type="SAM" id="Phobius"/>
    </source>
</evidence>
<dbReference type="EMBL" id="JACONZ010000002">
    <property type="protein sequence ID" value="MBC5581110.1"/>
    <property type="molecule type" value="Genomic_DNA"/>
</dbReference>
<reference evidence="13" key="1">
    <citation type="submission" date="2020-08" db="EMBL/GenBank/DDBJ databases">
        <title>Genome public.</title>
        <authorList>
            <person name="Liu C."/>
            <person name="Sun Q."/>
        </authorList>
    </citation>
    <scope>NUCLEOTIDE SEQUENCE</scope>
    <source>
        <strain evidence="13">BX8</strain>
    </source>
</reference>
<evidence type="ECO:0000256" key="3">
    <source>
        <dbReference type="ARBA" id="ARBA00022679"/>
    </source>
</evidence>
<feature type="transmembrane region" description="Helical" evidence="11">
    <location>
        <begin position="89"/>
        <end position="109"/>
    </location>
</feature>
<dbReference type="AlphaFoldDB" id="A0A923I6B7"/>
<protein>
    <submittedName>
        <fullName evidence="13">DUF4118 domain-containing protein</fullName>
    </submittedName>
</protein>
<keyword evidence="5" id="KW-0547">Nucleotide-binding</keyword>
<keyword evidence="4 11" id="KW-0812">Transmembrane</keyword>
<keyword evidence="3" id="KW-0808">Transferase</keyword>
<dbReference type="GO" id="GO:0005524">
    <property type="term" value="F:ATP binding"/>
    <property type="evidence" value="ECO:0007669"/>
    <property type="project" value="UniProtKB-KW"/>
</dbReference>
<name>A0A923I6B7_9FIRM</name>
<gene>
    <name evidence="13" type="ORF">H8S23_06290</name>
</gene>
<evidence type="ECO:0000259" key="12">
    <source>
        <dbReference type="Pfam" id="PF13493"/>
    </source>
</evidence>
<dbReference type="InterPro" id="IPR038318">
    <property type="entry name" value="KdpD_sf"/>
</dbReference>
<comment type="caution">
    <text evidence="13">The sequence shown here is derived from an EMBL/GenBank/DDBJ whole genome shotgun (WGS) entry which is preliminary data.</text>
</comment>
<dbReference type="RefSeq" id="WP_186887478.1">
    <property type="nucleotide sequence ID" value="NZ_JACONZ010000002.1"/>
</dbReference>
<evidence type="ECO:0000256" key="5">
    <source>
        <dbReference type="ARBA" id="ARBA00022741"/>
    </source>
</evidence>
<evidence type="ECO:0000313" key="13">
    <source>
        <dbReference type="EMBL" id="MBC5581110.1"/>
    </source>
</evidence>
<keyword evidence="8 11" id="KW-1133">Transmembrane helix</keyword>
<accession>A0A923I6B7</accession>
<evidence type="ECO:0000256" key="6">
    <source>
        <dbReference type="ARBA" id="ARBA00022777"/>
    </source>
</evidence>
<keyword evidence="10 11" id="KW-0472">Membrane</keyword>
<evidence type="ECO:0000256" key="10">
    <source>
        <dbReference type="ARBA" id="ARBA00023136"/>
    </source>
</evidence>
<evidence type="ECO:0000256" key="7">
    <source>
        <dbReference type="ARBA" id="ARBA00022840"/>
    </source>
</evidence>
<keyword evidence="6" id="KW-0418">Kinase</keyword>
<dbReference type="Proteomes" id="UP000659630">
    <property type="component" value="Unassembled WGS sequence"/>
</dbReference>